<dbReference type="OMA" id="QRAIYHV"/>
<feature type="domain" description="NadR/Ttd14 AAA" evidence="1">
    <location>
        <begin position="90"/>
        <end position="273"/>
    </location>
</feature>
<dbReference type="InterPro" id="IPR027417">
    <property type="entry name" value="P-loop_NTPase"/>
</dbReference>
<dbReference type="InterPro" id="IPR038727">
    <property type="entry name" value="NadR/Ttd14_AAA_dom"/>
</dbReference>
<keyword evidence="3" id="KW-1185">Reference proteome</keyword>
<reference evidence="3" key="1">
    <citation type="journal article" date="2013" name="Nature">
        <title>Pan genome of the phytoplankton Emiliania underpins its global distribution.</title>
        <authorList>
            <person name="Read B.A."/>
            <person name="Kegel J."/>
            <person name="Klute M.J."/>
            <person name="Kuo A."/>
            <person name="Lefebvre S.C."/>
            <person name="Maumus F."/>
            <person name="Mayer C."/>
            <person name="Miller J."/>
            <person name="Monier A."/>
            <person name="Salamov A."/>
            <person name="Young J."/>
            <person name="Aguilar M."/>
            <person name="Claverie J.M."/>
            <person name="Frickenhaus S."/>
            <person name="Gonzalez K."/>
            <person name="Herman E.K."/>
            <person name="Lin Y.C."/>
            <person name="Napier J."/>
            <person name="Ogata H."/>
            <person name="Sarno A.F."/>
            <person name="Shmutz J."/>
            <person name="Schroeder D."/>
            <person name="de Vargas C."/>
            <person name="Verret F."/>
            <person name="von Dassow P."/>
            <person name="Valentin K."/>
            <person name="Van de Peer Y."/>
            <person name="Wheeler G."/>
            <person name="Dacks J.B."/>
            <person name="Delwiche C.F."/>
            <person name="Dyhrman S.T."/>
            <person name="Glockner G."/>
            <person name="John U."/>
            <person name="Richards T."/>
            <person name="Worden A.Z."/>
            <person name="Zhang X."/>
            <person name="Grigoriev I.V."/>
            <person name="Allen A.E."/>
            <person name="Bidle K."/>
            <person name="Borodovsky M."/>
            <person name="Bowler C."/>
            <person name="Brownlee C."/>
            <person name="Cock J.M."/>
            <person name="Elias M."/>
            <person name="Gladyshev V.N."/>
            <person name="Groth M."/>
            <person name="Guda C."/>
            <person name="Hadaegh A."/>
            <person name="Iglesias-Rodriguez M.D."/>
            <person name="Jenkins J."/>
            <person name="Jones B.M."/>
            <person name="Lawson T."/>
            <person name="Leese F."/>
            <person name="Lindquist E."/>
            <person name="Lobanov A."/>
            <person name="Lomsadze A."/>
            <person name="Malik S.B."/>
            <person name="Marsh M.E."/>
            <person name="Mackinder L."/>
            <person name="Mock T."/>
            <person name="Mueller-Roeber B."/>
            <person name="Pagarete A."/>
            <person name="Parker M."/>
            <person name="Probert I."/>
            <person name="Quesneville H."/>
            <person name="Raines C."/>
            <person name="Rensing S.A."/>
            <person name="Riano-Pachon D.M."/>
            <person name="Richier S."/>
            <person name="Rokitta S."/>
            <person name="Shiraiwa Y."/>
            <person name="Soanes D.M."/>
            <person name="van der Giezen M."/>
            <person name="Wahlund T.M."/>
            <person name="Williams B."/>
            <person name="Wilson W."/>
            <person name="Wolfe G."/>
            <person name="Wurch L.L."/>
        </authorList>
    </citation>
    <scope>NUCLEOTIDE SEQUENCE</scope>
</reference>
<dbReference type="PANTHER" id="PTHR34932">
    <property type="entry name" value="TRPL TRANSLOCATION DEFECT PROTEIN 14"/>
    <property type="match status" value="1"/>
</dbReference>
<dbReference type="PANTHER" id="PTHR34932:SF1">
    <property type="entry name" value="TRPL TRANSLOCATION DEFECT PROTEIN 14"/>
    <property type="match status" value="1"/>
</dbReference>
<evidence type="ECO:0000259" key="1">
    <source>
        <dbReference type="Pfam" id="PF13521"/>
    </source>
</evidence>
<sequence>MPSPVDTHLAAAAAGLVAGLALYRLARGSPPPPVHQVSAYEVLRASVDAEDDRVAEGHAYDETLAVQGQAAEPMADYDKRTASGSHYVTRIVLTGGPCGGKHSSLKHFTGALTAAGFDVLTVPEVPTIMLNGGCQFPGQQGGQKLVAFETALVQAQRQLERSFVKVAASTGNALCRARRPSVVVFDRGILDVAAYVPRVIWRKVLFENGLSEEQLCHRYDLVLHLVTAADGAESHYKTDGRHHSAKEAKALDAAIKEAYALHPNFQVVDNSTDFAGELPQESDI</sequence>
<organism evidence="2 3">
    <name type="scientific">Emiliania huxleyi (strain CCMP1516)</name>
    <dbReference type="NCBI Taxonomy" id="280463"/>
    <lineage>
        <taxon>Eukaryota</taxon>
        <taxon>Haptista</taxon>
        <taxon>Haptophyta</taxon>
        <taxon>Prymnesiophyceae</taxon>
        <taxon>Isochrysidales</taxon>
        <taxon>Noelaerhabdaceae</taxon>
        <taxon>Emiliania</taxon>
    </lineage>
</organism>
<dbReference type="AlphaFoldDB" id="A0A0D3I5X3"/>
<dbReference type="PaxDb" id="2903-EOD06658"/>
<dbReference type="Pfam" id="PF13521">
    <property type="entry name" value="AAA_28"/>
    <property type="match status" value="1"/>
</dbReference>
<dbReference type="eggNOG" id="ENOG502QVQD">
    <property type="taxonomic scope" value="Eukaryota"/>
</dbReference>
<evidence type="ECO:0000313" key="3">
    <source>
        <dbReference type="Proteomes" id="UP000013827"/>
    </source>
</evidence>
<dbReference type="GO" id="GO:0035091">
    <property type="term" value="F:phosphatidylinositol binding"/>
    <property type="evidence" value="ECO:0007669"/>
    <property type="project" value="TreeGrafter"/>
</dbReference>
<reference evidence="2" key="2">
    <citation type="submission" date="2024-10" db="UniProtKB">
        <authorList>
            <consortium name="EnsemblProtists"/>
        </authorList>
    </citation>
    <scope>IDENTIFICATION</scope>
</reference>
<dbReference type="Proteomes" id="UP000013827">
    <property type="component" value="Unassembled WGS sequence"/>
</dbReference>
<dbReference type="HOGENOM" id="CLU_981545_0_0_1"/>
<dbReference type="GO" id="GO:0070300">
    <property type="term" value="F:phosphatidic acid binding"/>
    <property type="evidence" value="ECO:0007669"/>
    <property type="project" value="TreeGrafter"/>
</dbReference>
<name>A0A0D3I5X3_EMIH1</name>
<dbReference type="Gene3D" id="3.40.50.300">
    <property type="entry name" value="P-loop containing nucleotide triphosphate hydrolases"/>
    <property type="match status" value="1"/>
</dbReference>
<evidence type="ECO:0000313" key="2">
    <source>
        <dbReference type="EnsemblProtists" id="EOD06658"/>
    </source>
</evidence>
<proteinExistence type="predicted"/>
<dbReference type="InterPro" id="IPR053227">
    <property type="entry name" value="TRPL-trafficking_regulator"/>
</dbReference>
<accession>A0A0D3I5X3</accession>
<dbReference type="RefSeq" id="XP_005759087.1">
    <property type="nucleotide sequence ID" value="XM_005759030.1"/>
</dbReference>
<protein>
    <recommendedName>
        <fullName evidence="1">NadR/Ttd14 AAA domain-containing protein</fullName>
    </recommendedName>
</protein>
<dbReference type="EnsemblProtists" id="EOD06658">
    <property type="protein sequence ID" value="EOD06658"/>
    <property type="gene ID" value="EMIHUDRAFT_249770"/>
</dbReference>
<dbReference type="GeneID" id="17252808"/>
<dbReference type="KEGG" id="ehx:EMIHUDRAFT_249770"/>
<dbReference type="GO" id="GO:0005525">
    <property type="term" value="F:GTP binding"/>
    <property type="evidence" value="ECO:0007669"/>
    <property type="project" value="TreeGrafter"/>
</dbReference>